<dbReference type="Pfam" id="PF07110">
    <property type="entry name" value="EthD"/>
    <property type="match status" value="1"/>
</dbReference>
<dbReference type="InterPro" id="IPR009799">
    <property type="entry name" value="EthD_dom"/>
</dbReference>
<comment type="similarity">
    <text evidence="1">Belongs to the tpcK family.</text>
</comment>
<dbReference type="EMBL" id="CAWUHC010000093">
    <property type="protein sequence ID" value="CAK7231264.1"/>
    <property type="molecule type" value="Genomic_DNA"/>
</dbReference>
<gene>
    <name evidence="3" type="ORF">SBRCBS47491_007872</name>
</gene>
<proteinExistence type="inferred from homology"/>
<accession>A0ABP0CGR2</accession>
<organism evidence="3 4">
    <name type="scientific">Sporothrix bragantina</name>
    <dbReference type="NCBI Taxonomy" id="671064"/>
    <lineage>
        <taxon>Eukaryota</taxon>
        <taxon>Fungi</taxon>
        <taxon>Dikarya</taxon>
        <taxon>Ascomycota</taxon>
        <taxon>Pezizomycotina</taxon>
        <taxon>Sordariomycetes</taxon>
        <taxon>Sordariomycetidae</taxon>
        <taxon>Ophiostomatales</taxon>
        <taxon>Ophiostomataceae</taxon>
        <taxon>Sporothrix</taxon>
    </lineage>
</organism>
<sequence>MATTNPHRDLVPAPPPKVEMTDIHTGQQHNFTLPNLDPYGPLFSLNIQPTLRLLCFFKRRPDVSEAKFHTWWSSAHADLTVSSAPVAFTRHVLRYAQLHKTSAHDAMAPSGWTILPFDACGEITVKTWDDFLAFQTNPDFLKKLIPDGDNFIQRPIQIFPNYEHLVYGPAMSAFGGADGLKREDVPGAE</sequence>
<keyword evidence="4" id="KW-1185">Reference proteome</keyword>
<feature type="domain" description="EthD" evidence="2">
    <location>
        <begin position="60"/>
        <end position="153"/>
    </location>
</feature>
<reference evidence="3 4" key="1">
    <citation type="submission" date="2024-01" db="EMBL/GenBank/DDBJ databases">
        <authorList>
            <person name="Allen C."/>
            <person name="Tagirdzhanova G."/>
        </authorList>
    </citation>
    <scope>NUCLEOTIDE SEQUENCE [LARGE SCALE GENOMIC DNA]</scope>
</reference>
<dbReference type="SUPFAM" id="SSF54909">
    <property type="entry name" value="Dimeric alpha+beta barrel"/>
    <property type="match status" value="1"/>
</dbReference>
<evidence type="ECO:0000259" key="2">
    <source>
        <dbReference type="Pfam" id="PF07110"/>
    </source>
</evidence>
<dbReference type="Proteomes" id="UP001642406">
    <property type="component" value="Unassembled WGS sequence"/>
</dbReference>
<name>A0ABP0CGR2_9PEZI</name>
<comment type="caution">
    <text evidence="3">The sequence shown here is derived from an EMBL/GenBank/DDBJ whole genome shotgun (WGS) entry which is preliminary data.</text>
</comment>
<dbReference type="Gene3D" id="3.30.70.100">
    <property type="match status" value="1"/>
</dbReference>
<protein>
    <recommendedName>
        <fullName evidence="2">EthD domain-containing protein</fullName>
    </recommendedName>
</protein>
<dbReference type="InterPro" id="IPR011008">
    <property type="entry name" value="Dimeric_a/b-barrel"/>
</dbReference>
<evidence type="ECO:0000256" key="1">
    <source>
        <dbReference type="ARBA" id="ARBA00005986"/>
    </source>
</evidence>
<evidence type="ECO:0000313" key="4">
    <source>
        <dbReference type="Proteomes" id="UP001642406"/>
    </source>
</evidence>
<evidence type="ECO:0000313" key="3">
    <source>
        <dbReference type="EMBL" id="CAK7231264.1"/>
    </source>
</evidence>